<reference evidence="1 2" key="2">
    <citation type="submission" date="2008-11" db="EMBL/GenBank/DDBJ databases">
        <authorList>
            <person name="Fulton L."/>
            <person name="Clifton S."/>
            <person name="Fulton B."/>
            <person name="Xu J."/>
            <person name="Minx P."/>
            <person name="Pepin K.H."/>
            <person name="Johnson M."/>
            <person name="Bhonagiri V."/>
            <person name="Nash W.E."/>
            <person name="Mardis E.R."/>
            <person name="Wilson R.K."/>
        </authorList>
    </citation>
    <scope>NUCLEOTIDE SEQUENCE [LARGE SCALE GENOMIC DNA]</scope>
    <source>
        <strain evidence="1 2">ATCC 43243</strain>
    </source>
</reference>
<sequence length="151" mass="17530">MQHVNIYVESTWRGPRHASGVYEFIMEVHMQPGQDPVTLTKHTELDDSTENTSYVQAAAEAVNRLKSKCEVTFYTPNRFFNMAVNEYLPRWKNNGYLSARGDLIANAAEWQAIAQKTAAVRAEDQHHTYQQCMRDDIRRLHLKINEKHHAE</sequence>
<gene>
    <name evidence="1" type="ORF">BACPEC_01172</name>
</gene>
<dbReference type="STRING" id="483218.BACPEC_01172"/>
<comment type="caution">
    <text evidence="1">The sequence shown here is derived from an EMBL/GenBank/DDBJ whole genome shotgun (WGS) entry which is preliminary data.</text>
</comment>
<dbReference type="GO" id="GO:0003676">
    <property type="term" value="F:nucleic acid binding"/>
    <property type="evidence" value="ECO:0007669"/>
    <property type="project" value="InterPro"/>
</dbReference>
<dbReference type="HOGENOM" id="CLU_030894_6_2_9"/>
<dbReference type="eggNOG" id="COG0328">
    <property type="taxonomic scope" value="Bacteria"/>
</dbReference>
<evidence type="ECO:0000313" key="2">
    <source>
        <dbReference type="Proteomes" id="UP000003136"/>
    </source>
</evidence>
<dbReference type="Proteomes" id="UP000003136">
    <property type="component" value="Unassembled WGS sequence"/>
</dbReference>
<dbReference type="AlphaFoldDB" id="B7AR62"/>
<protein>
    <submittedName>
        <fullName evidence="1">Uncharacterized protein</fullName>
    </submittedName>
</protein>
<dbReference type="InterPro" id="IPR036397">
    <property type="entry name" value="RNaseH_sf"/>
</dbReference>
<dbReference type="SUPFAM" id="SSF53098">
    <property type="entry name" value="Ribonuclease H-like"/>
    <property type="match status" value="1"/>
</dbReference>
<dbReference type="EMBL" id="ABVQ01000035">
    <property type="protein sequence ID" value="EEC58184.1"/>
    <property type="molecule type" value="Genomic_DNA"/>
</dbReference>
<name>B7AR62_9FIRM</name>
<dbReference type="Gene3D" id="3.30.420.10">
    <property type="entry name" value="Ribonuclease H-like superfamily/Ribonuclease H"/>
    <property type="match status" value="1"/>
</dbReference>
<dbReference type="InterPro" id="IPR012337">
    <property type="entry name" value="RNaseH-like_sf"/>
</dbReference>
<keyword evidence="2" id="KW-1185">Reference proteome</keyword>
<accession>B7AR62</accession>
<reference evidence="1 2" key="1">
    <citation type="submission" date="2008-11" db="EMBL/GenBank/DDBJ databases">
        <title>Draft genome sequence of Bacteroides pectinophilus (ATCC 43243).</title>
        <authorList>
            <person name="Sudarsanam P."/>
            <person name="Ley R."/>
            <person name="Guruge J."/>
            <person name="Turnbaugh P.J."/>
            <person name="Mahowald M."/>
            <person name="Liep D."/>
            <person name="Gordon J."/>
        </authorList>
    </citation>
    <scope>NUCLEOTIDE SEQUENCE [LARGE SCALE GENOMIC DNA]</scope>
    <source>
        <strain evidence="1 2">ATCC 43243</strain>
    </source>
</reference>
<evidence type="ECO:0000313" key="1">
    <source>
        <dbReference type="EMBL" id="EEC58184.1"/>
    </source>
</evidence>
<proteinExistence type="predicted"/>
<organism evidence="1 2">
    <name type="scientific">[Bacteroides] pectinophilus ATCC 43243</name>
    <dbReference type="NCBI Taxonomy" id="483218"/>
    <lineage>
        <taxon>Bacteria</taxon>
        <taxon>Bacillati</taxon>
        <taxon>Bacillota</taxon>
        <taxon>Clostridia</taxon>
        <taxon>Eubacteriales</taxon>
    </lineage>
</organism>